<organism evidence="3 4">
    <name type="scientific">Mycobacterium europaeum</name>
    <dbReference type="NCBI Taxonomy" id="761804"/>
    <lineage>
        <taxon>Bacteria</taxon>
        <taxon>Bacillati</taxon>
        <taxon>Actinomycetota</taxon>
        <taxon>Actinomycetes</taxon>
        <taxon>Mycobacteriales</taxon>
        <taxon>Mycobacteriaceae</taxon>
        <taxon>Mycobacterium</taxon>
        <taxon>Mycobacterium simiae complex</taxon>
    </lineage>
</organism>
<dbReference type="AlphaFoldDB" id="A0A0U1DSA1"/>
<name>A0A0U1DSA1_9MYCO</name>
<accession>A0A0U1DSA1</accession>
<keyword evidence="4" id="KW-1185">Reference proteome</keyword>
<evidence type="ECO:0000313" key="4">
    <source>
        <dbReference type="Proteomes" id="UP000199601"/>
    </source>
</evidence>
<keyword evidence="2" id="KW-0812">Transmembrane</keyword>
<reference evidence="4" key="1">
    <citation type="submission" date="2015-03" db="EMBL/GenBank/DDBJ databases">
        <authorList>
            <person name="Urmite Genomes"/>
        </authorList>
    </citation>
    <scope>NUCLEOTIDE SEQUENCE [LARGE SCALE GENOMIC DNA]</scope>
    <source>
        <strain evidence="4">CSUR P1344</strain>
    </source>
</reference>
<dbReference type="EMBL" id="CTEC01000002">
    <property type="protein sequence ID" value="CQD21906.1"/>
    <property type="molecule type" value="Genomic_DNA"/>
</dbReference>
<keyword evidence="2" id="KW-0472">Membrane</keyword>
<gene>
    <name evidence="3" type="ORF">BN000_05400</name>
</gene>
<evidence type="ECO:0000313" key="3">
    <source>
        <dbReference type="EMBL" id="CQD21906.1"/>
    </source>
</evidence>
<sequence>MTIAIMGLVVMVALMSLFTAFVYWYCRWIRDRRIDLYNDPQWTSITGPASPHSLLDPNTSMRKRPECDDDHVRYLPEA</sequence>
<dbReference type="Proteomes" id="UP000199601">
    <property type="component" value="Unassembled WGS sequence"/>
</dbReference>
<feature type="region of interest" description="Disordered" evidence="1">
    <location>
        <begin position="45"/>
        <end position="66"/>
    </location>
</feature>
<feature type="transmembrane region" description="Helical" evidence="2">
    <location>
        <begin position="6"/>
        <end position="26"/>
    </location>
</feature>
<evidence type="ECO:0000256" key="1">
    <source>
        <dbReference type="SAM" id="MobiDB-lite"/>
    </source>
</evidence>
<proteinExistence type="predicted"/>
<protein>
    <submittedName>
        <fullName evidence="3">Uncharacterized protein</fullName>
    </submittedName>
</protein>
<keyword evidence="2" id="KW-1133">Transmembrane helix</keyword>
<evidence type="ECO:0000256" key="2">
    <source>
        <dbReference type="SAM" id="Phobius"/>
    </source>
</evidence>